<keyword evidence="7" id="KW-1185">Reference proteome</keyword>
<name>A0A3Q3A3T0_KRYMA</name>
<proteinExistence type="inferred from homology"/>
<reference evidence="6" key="1">
    <citation type="submission" date="2025-08" db="UniProtKB">
        <authorList>
            <consortium name="Ensembl"/>
        </authorList>
    </citation>
    <scope>IDENTIFICATION</scope>
</reference>
<dbReference type="PANTHER" id="PTHR22775:SF44">
    <property type="entry name" value="SORTING NEXIN-14"/>
    <property type="match status" value="1"/>
</dbReference>
<evidence type="ECO:0000259" key="4">
    <source>
        <dbReference type="PROSITE" id="PS50195"/>
    </source>
</evidence>
<dbReference type="InterPro" id="IPR044926">
    <property type="entry name" value="RGS_subdomain_2"/>
</dbReference>
<dbReference type="Pfam" id="PF00787">
    <property type="entry name" value="PX"/>
    <property type="match status" value="1"/>
</dbReference>
<evidence type="ECO:0000259" key="3">
    <source>
        <dbReference type="PROSITE" id="PS50132"/>
    </source>
</evidence>
<protein>
    <submittedName>
        <fullName evidence="6">Sorting nexin 14</fullName>
    </submittedName>
</protein>
<dbReference type="PROSITE" id="PS50195">
    <property type="entry name" value="PX"/>
    <property type="match status" value="1"/>
</dbReference>
<dbReference type="CDD" id="cd08722">
    <property type="entry name" value="RGS_SNX14"/>
    <property type="match status" value="1"/>
</dbReference>
<feature type="domain" description="RGS" evidence="3">
    <location>
        <begin position="334"/>
        <end position="466"/>
    </location>
</feature>
<dbReference type="CDD" id="cd06877">
    <property type="entry name" value="PX_SNX14"/>
    <property type="match status" value="1"/>
</dbReference>
<feature type="domain" description="PXA" evidence="5">
    <location>
        <begin position="128"/>
        <end position="302"/>
    </location>
</feature>
<dbReference type="PROSITE" id="PS51207">
    <property type="entry name" value="PXA"/>
    <property type="match status" value="1"/>
</dbReference>
<dbReference type="Gene3D" id="3.30.1520.10">
    <property type="entry name" value="Phox-like domain"/>
    <property type="match status" value="1"/>
</dbReference>
<keyword evidence="2" id="KW-1133">Transmembrane helix</keyword>
<keyword evidence="2" id="KW-0812">Transmembrane</keyword>
<evidence type="ECO:0000256" key="1">
    <source>
        <dbReference type="ARBA" id="ARBA00010883"/>
    </source>
</evidence>
<dbReference type="SMART" id="SM00315">
    <property type="entry name" value="RGS"/>
    <property type="match status" value="1"/>
</dbReference>
<feature type="domain" description="PX" evidence="4">
    <location>
        <begin position="552"/>
        <end position="672"/>
    </location>
</feature>
<dbReference type="FunFam" id="3.30.1520.10:FF:000007">
    <property type="entry name" value="sorting nexin-14 isoform X1"/>
    <property type="match status" value="1"/>
</dbReference>
<dbReference type="SUPFAM" id="SSF48097">
    <property type="entry name" value="Regulator of G-protein signaling, RGS"/>
    <property type="match status" value="1"/>
</dbReference>
<dbReference type="InterPro" id="IPR037436">
    <property type="entry name" value="SNX14_PX"/>
</dbReference>
<evidence type="ECO:0000256" key="2">
    <source>
        <dbReference type="SAM" id="Phobius"/>
    </source>
</evidence>
<dbReference type="SMART" id="SM00312">
    <property type="entry name" value="PX"/>
    <property type="match status" value="1"/>
</dbReference>
<evidence type="ECO:0000259" key="5">
    <source>
        <dbReference type="PROSITE" id="PS51207"/>
    </source>
</evidence>
<dbReference type="InterPro" id="IPR036305">
    <property type="entry name" value="RGS_sf"/>
</dbReference>
<feature type="transmembrane region" description="Helical" evidence="2">
    <location>
        <begin position="27"/>
        <end position="44"/>
    </location>
</feature>
<dbReference type="PANTHER" id="PTHR22775">
    <property type="entry name" value="SORTING NEXIN"/>
    <property type="match status" value="1"/>
</dbReference>
<dbReference type="InterPro" id="IPR036871">
    <property type="entry name" value="PX_dom_sf"/>
</dbReference>
<dbReference type="Pfam" id="PF02194">
    <property type="entry name" value="PXA"/>
    <property type="match status" value="1"/>
</dbReference>
<dbReference type="GO" id="GO:0097352">
    <property type="term" value="P:autophagosome maturation"/>
    <property type="evidence" value="ECO:0007669"/>
    <property type="project" value="TreeGrafter"/>
</dbReference>
<dbReference type="InterPro" id="IPR003114">
    <property type="entry name" value="Phox_assoc"/>
</dbReference>
<comment type="similarity">
    <text evidence="1">Belongs to the sorting nexin family.</text>
</comment>
<dbReference type="InterPro" id="IPR037892">
    <property type="entry name" value="SNX14_RGS"/>
</dbReference>
<dbReference type="Pfam" id="PF00615">
    <property type="entry name" value="RGS"/>
    <property type="match status" value="1"/>
</dbReference>
<dbReference type="GO" id="GO:0005770">
    <property type="term" value="C:late endosome"/>
    <property type="evidence" value="ECO:0007669"/>
    <property type="project" value="TreeGrafter"/>
</dbReference>
<dbReference type="InterPro" id="IPR016137">
    <property type="entry name" value="RGS"/>
</dbReference>
<organism evidence="6 7">
    <name type="scientific">Kryptolebias marmoratus</name>
    <name type="common">Mangrove killifish</name>
    <name type="synonym">Rivulus marmoratus</name>
    <dbReference type="NCBI Taxonomy" id="37003"/>
    <lineage>
        <taxon>Eukaryota</taxon>
        <taxon>Metazoa</taxon>
        <taxon>Chordata</taxon>
        <taxon>Craniata</taxon>
        <taxon>Vertebrata</taxon>
        <taxon>Euteleostomi</taxon>
        <taxon>Actinopterygii</taxon>
        <taxon>Neopterygii</taxon>
        <taxon>Teleostei</taxon>
        <taxon>Neoteleostei</taxon>
        <taxon>Acanthomorphata</taxon>
        <taxon>Ovalentaria</taxon>
        <taxon>Atherinomorphae</taxon>
        <taxon>Cyprinodontiformes</taxon>
        <taxon>Rivulidae</taxon>
        <taxon>Kryptolebias</taxon>
    </lineage>
</organism>
<dbReference type="GeneTree" id="ENSGT00950000182856"/>
<evidence type="ECO:0000313" key="6">
    <source>
        <dbReference type="Ensembl" id="ENSKMAP00000010966.1"/>
    </source>
</evidence>
<accession>A0A3Q3A3T0</accession>
<sequence>MPRVRAFLQLIRQRVKLDRVRELGRQYPVFCFLLLLLLLSTVLLNRYIHIIMVFWSFLAGVVTFYCSLGPESLLPNILVSIKPKSKSFQQELFPQGHSCAVCGKIKCKRHRPTLLLENYQPWLDLKVPSKVDASLSEILELVLENFVYPWYRDITDDEAFVDELRVTLRFFAAVLVRRTQKVDVASLITKKLLRVSMKHIEIISKARQRVKNTEHLQQAALEEYGPDLHVALRSRRDELLYLRKLTEMLFSYILPPKAVDCRSLSLLIREVLAGSVFLPSMDYLADPDTVNHLILIFIDNSPPEEATEPSSAMVPFLQKYSDFRNKKPSVLKLELKEIREQQDLLFRFMNFLKQEGAVHVLQFCLAVEEFNDRILCPELSDSEKLMLHEEVKKIYETYCLDESIDKIRFDPFIVEEIRNIAEGPYADVVKLQTMRCLFEAYEHVLSLLESVFTPMFCHSDEVPRLLPPVAQCPPCPRRRNTSKRGESFAISRIGSKIKGVFKSTTMEGAMLPSYGLVEGEDDMVEEAMMVLEDDSPMEAVSTPSTPRNLSAWSITIPYIDFYDDDVKRERIPVFCIDVERNDRKAVGHETEHWSVYRRYLEFYVLESKLTEFHGSFPDAQLPSKRIIGPKNYEFLTSKREEFQEYLQRLLQHPELSNSQLLSDFLSPHSMESQFLDKMLPDVNLGKIIKSVPSKLIKEKGQHLEPFIQAFFNSCESPKPKPSRPELTILSPTSENDKKLFNELFKNNANRSEAAEKRHNQNYFMEMITVEGVYDYLMYVGRVVFRIPDWFHHLLTGGRILFKNTLEAYADHYLRYKLNQVVQEHRLVSLITLLRDTVFCESSPPRSAQDRQRRAKRTFDDMMSYIPDFLGKCIGEEAKYEGVRLLFDGLQQPVLNKQLTYVLLDIAVQELFPELNKVFTPILSIKSFW</sequence>
<dbReference type="Pfam" id="PF08628">
    <property type="entry name" value="Nexin_C"/>
    <property type="match status" value="1"/>
</dbReference>
<dbReference type="InterPro" id="IPR013937">
    <property type="entry name" value="Sorting_nexin_C"/>
</dbReference>
<dbReference type="PROSITE" id="PS50132">
    <property type="entry name" value="RGS"/>
    <property type="match status" value="1"/>
</dbReference>
<dbReference type="Ensembl" id="ENSKMAT00000011135.1">
    <property type="protein sequence ID" value="ENSKMAP00000010966.1"/>
    <property type="gene ID" value="ENSKMAG00000008141.1"/>
</dbReference>
<dbReference type="SMART" id="SM00313">
    <property type="entry name" value="PXA"/>
    <property type="match status" value="1"/>
</dbReference>
<dbReference type="SUPFAM" id="SSF64268">
    <property type="entry name" value="PX domain"/>
    <property type="match status" value="1"/>
</dbReference>
<dbReference type="AlphaFoldDB" id="A0A3Q3A3T0"/>
<reference evidence="6" key="2">
    <citation type="submission" date="2025-09" db="UniProtKB">
        <authorList>
            <consortium name="Ensembl"/>
        </authorList>
    </citation>
    <scope>IDENTIFICATION</scope>
</reference>
<dbReference type="Gene3D" id="1.10.167.10">
    <property type="entry name" value="Regulator of G-protein Signalling 4, domain 2"/>
    <property type="match status" value="1"/>
</dbReference>
<keyword evidence="2" id="KW-0472">Membrane</keyword>
<dbReference type="InterPro" id="IPR001683">
    <property type="entry name" value="PX_dom"/>
</dbReference>
<dbReference type="GO" id="GO:0080025">
    <property type="term" value="F:phosphatidylinositol-3,5-bisphosphate binding"/>
    <property type="evidence" value="ECO:0007669"/>
    <property type="project" value="InterPro"/>
</dbReference>
<dbReference type="Proteomes" id="UP000264800">
    <property type="component" value="Unplaced"/>
</dbReference>
<evidence type="ECO:0000313" key="7">
    <source>
        <dbReference type="Proteomes" id="UP000264800"/>
    </source>
</evidence>